<dbReference type="Pfam" id="PF00930">
    <property type="entry name" value="DPPIV_N"/>
    <property type="match status" value="1"/>
</dbReference>
<evidence type="ECO:0000256" key="1">
    <source>
        <dbReference type="SAM" id="MobiDB-lite"/>
    </source>
</evidence>
<feature type="region of interest" description="Disordered" evidence="1">
    <location>
        <begin position="56"/>
        <end position="114"/>
    </location>
</feature>
<reference evidence="5 6" key="1">
    <citation type="submission" date="2021-06" db="EMBL/GenBank/DDBJ databases">
        <title>A haploid diamondback moth (Plutella xylostella L.) genome assembly resolves 31 chromosomes and identifies a diamide resistance mutation.</title>
        <authorList>
            <person name="Ward C.M."/>
            <person name="Perry K.D."/>
            <person name="Baker G."/>
            <person name="Powis K."/>
            <person name="Heckel D.G."/>
            <person name="Baxter S.W."/>
        </authorList>
    </citation>
    <scope>NUCLEOTIDE SEQUENCE [LARGE SCALE GENOMIC DNA]</scope>
    <source>
        <strain evidence="5 6">LV</strain>
        <tissue evidence="5">Single pupa</tissue>
    </source>
</reference>
<evidence type="ECO:0000313" key="5">
    <source>
        <dbReference type="EMBL" id="KAG7305284.1"/>
    </source>
</evidence>
<dbReference type="SUPFAM" id="SSF53474">
    <property type="entry name" value="alpha/beta-Hydrolases"/>
    <property type="match status" value="1"/>
</dbReference>
<name>A0ABQ7QKF9_PLUXY</name>
<keyword evidence="6" id="KW-1185">Reference proteome</keyword>
<feature type="compositionally biased region" description="Pro residues" evidence="1">
    <location>
        <begin position="62"/>
        <end position="93"/>
    </location>
</feature>
<feature type="transmembrane region" description="Helical" evidence="2">
    <location>
        <begin position="27"/>
        <end position="50"/>
    </location>
</feature>
<dbReference type="Gene3D" id="3.40.50.1820">
    <property type="entry name" value="alpha/beta hydrolase"/>
    <property type="match status" value="1"/>
</dbReference>
<dbReference type="PANTHER" id="PTHR11731">
    <property type="entry name" value="PROTEASE FAMILY S9B,C DIPEPTIDYL-PEPTIDASE IV-RELATED"/>
    <property type="match status" value="1"/>
</dbReference>
<dbReference type="PANTHER" id="PTHR11731:SF192">
    <property type="entry name" value="IP17501P"/>
    <property type="match status" value="1"/>
</dbReference>
<dbReference type="InterPro" id="IPR050278">
    <property type="entry name" value="Serine_Prot_S9B/DPPIV"/>
</dbReference>
<dbReference type="SUPFAM" id="SSF82171">
    <property type="entry name" value="DPP6 N-terminal domain-like"/>
    <property type="match status" value="1"/>
</dbReference>
<evidence type="ECO:0000313" key="6">
    <source>
        <dbReference type="Proteomes" id="UP000823941"/>
    </source>
</evidence>
<proteinExistence type="predicted"/>
<dbReference type="InterPro" id="IPR002469">
    <property type="entry name" value="Peptidase_S9B_N"/>
</dbReference>
<organism evidence="5 6">
    <name type="scientific">Plutella xylostella</name>
    <name type="common">Diamondback moth</name>
    <name type="synonym">Plutella maculipennis</name>
    <dbReference type="NCBI Taxonomy" id="51655"/>
    <lineage>
        <taxon>Eukaryota</taxon>
        <taxon>Metazoa</taxon>
        <taxon>Ecdysozoa</taxon>
        <taxon>Arthropoda</taxon>
        <taxon>Hexapoda</taxon>
        <taxon>Insecta</taxon>
        <taxon>Pterygota</taxon>
        <taxon>Neoptera</taxon>
        <taxon>Endopterygota</taxon>
        <taxon>Lepidoptera</taxon>
        <taxon>Glossata</taxon>
        <taxon>Ditrysia</taxon>
        <taxon>Yponomeutoidea</taxon>
        <taxon>Plutellidae</taxon>
        <taxon>Plutella</taxon>
    </lineage>
</organism>
<sequence length="840" mass="91628">MTTENGSSMEMGTSDQVLVAAKRKKTITFVIGAAAMLLTVGVVITLVVLLSGNEGGSASPIVTPPDPTTPSTPGTPAPTPETPPATPEPPPETTPGTPEIPESTPDPTPSPPEELEPILLEDIISGAYTPNGFNGSFTSGNEVLFRSGSGDLQLLDVAAASATTLVQNNSEILQQSSRVASLSADGSHVVLAYNVLPVYRYSFLARYAAVDSTGAVLDVAPPGVRDGEGFLQNFVWGPTGTACAFVYLNNVYYKPNITAEPVQLSETGKLNVLYNGIPDWVYEEEVLSSNNAIWFSPSGSQLAYATFDDSAVRVMRVPHYGVPGAVEYQYTTHREIRYPKPGTTNPTVSVTLRDLETDEQTVFTAPTTLDQPILKAVSFVSTGGVALMWTNRVQDRMTVLLCRPPSQQPEQPEQPEQPACTQIYSYDEPTGWIDNLPMIFNKAGNAFITVLPQLVDGTLYKQIVQVSDVNASQWTARLLAGTPHTVQEVLKWTDDDVIWYRATGINDTAAQHIYTLSAGEVACFTCEIQDGCGYNDAVLAEDAQLVAVTCGGPGVPQTALYHSNGSLALEWESNSDLSALVSARAVPVTLRRSVTLEGLTADVLIQAPADYMNRTDVPLLVYVYGGPDTALVTHQWTLDWGSSLVNRWGVAVARIDGRGSGLRGVENMFAVHRRLGTVEVEDQIEVTKHLQETLDWVDSNRTCVWGWSYGGYAASLALARGGDVFRCAIAVAPVVDWRFYDTIYTERYMDTPQNNPAGYANSTLLTEDVVTAYRSKRYMLVHGTMDDNVHYQHAMHLSRLLQRSDVYFTQMSYTDEDHALVGVRPHLYHELERFLQQNML</sequence>
<feature type="domain" description="Peptidase S9 prolyl oligopeptidase catalytic" evidence="3">
    <location>
        <begin position="636"/>
        <end position="838"/>
    </location>
</feature>
<dbReference type="EMBL" id="JAHIBW010000013">
    <property type="protein sequence ID" value="KAG7305284.1"/>
    <property type="molecule type" value="Genomic_DNA"/>
</dbReference>
<dbReference type="Proteomes" id="UP000823941">
    <property type="component" value="Chromosome 13"/>
</dbReference>
<comment type="caution">
    <text evidence="5">The sequence shown here is derived from an EMBL/GenBank/DDBJ whole genome shotgun (WGS) entry which is preliminary data.</text>
</comment>
<evidence type="ECO:0000259" key="4">
    <source>
        <dbReference type="Pfam" id="PF00930"/>
    </source>
</evidence>
<dbReference type="InterPro" id="IPR001375">
    <property type="entry name" value="Peptidase_S9_cat"/>
</dbReference>
<feature type="compositionally biased region" description="Low complexity" evidence="1">
    <location>
        <begin position="94"/>
        <end position="103"/>
    </location>
</feature>
<keyword evidence="2" id="KW-0812">Transmembrane</keyword>
<dbReference type="Gene3D" id="2.140.10.30">
    <property type="entry name" value="Dipeptidylpeptidase IV, N-terminal domain"/>
    <property type="match status" value="1"/>
</dbReference>
<evidence type="ECO:0000256" key="2">
    <source>
        <dbReference type="SAM" id="Phobius"/>
    </source>
</evidence>
<protein>
    <recommendedName>
        <fullName evidence="7">Venom dipeptidyl peptidase 4</fullName>
    </recommendedName>
</protein>
<keyword evidence="2" id="KW-0472">Membrane</keyword>
<evidence type="ECO:0000259" key="3">
    <source>
        <dbReference type="Pfam" id="PF00326"/>
    </source>
</evidence>
<dbReference type="Pfam" id="PF00326">
    <property type="entry name" value="Peptidase_S9"/>
    <property type="match status" value="1"/>
</dbReference>
<accession>A0ABQ7QKF9</accession>
<gene>
    <name evidence="5" type="ORF">JYU34_009327</name>
</gene>
<dbReference type="InterPro" id="IPR029058">
    <property type="entry name" value="AB_hydrolase_fold"/>
</dbReference>
<evidence type="ECO:0008006" key="7">
    <source>
        <dbReference type="Google" id="ProtNLM"/>
    </source>
</evidence>
<keyword evidence="2" id="KW-1133">Transmembrane helix</keyword>
<feature type="domain" description="Dipeptidylpeptidase IV N-terminal" evidence="4">
    <location>
        <begin position="183"/>
        <end position="556"/>
    </location>
</feature>